<keyword evidence="3 9" id="KW-0378">Hydrolase</keyword>
<feature type="binding site" evidence="6">
    <location>
        <position position="46"/>
    </location>
    <ligand>
        <name>Mg(2+)</name>
        <dbReference type="ChEBI" id="CHEBI:18420"/>
        <label>1</label>
    </ligand>
</feature>
<dbReference type="CDD" id="cd10281">
    <property type="entry name" value="Nape_like_AP-endo"/>
    <property type="match status" value="1"/>
</dbReference>
<feature type="active site" evidence="5">
    <location>
        <position position="147"/>
    </location>
</feature>
<dbReference type="Proteomes" id="UP000284640">
    <property type="component" value="Unassembled WGS sequence"/>
</dbReference>
<comment type="cofactor">
    <cofactor evidence="6">
        <name>Mg(2+)</name>
        <dbReference type="ChEBI" id="CHEBI:18420"/>
    </cofactor>
    <cofactor evidence="6">
        <name>Mn(2+)</name>
        <dbReference type="ChEBI" id="CHEBI:29035"/>
    </cofactor>
    <text evidence="6">Probably binds two magnesium or manganese ions per subunit.</text>
</comment>
<dbReference type="InterPro" id="IPR004808">
    <property type="entry name" value="AP_endonuc_1"/>
</dbReference>
<evidence type="ECO:0000256" key="3">
    <source>
        <dbReference type="ARBA" id="ARBA00022801"/>
    </source>
</evidence>
<proteinExistence type="inferred from homology"/>
<dbReference type="GO" id="GO:0008081">
    <property type="term" value="F:phosphoric diester hydrolase activity"/>
    <property type="evidence" value="ECO:0007669"/>
    <property type="project" value="TreeGrafter"/>
</dbReference>
<dbReference type="SUPFAM" id="SSF56219">
    <property type="entry name" value="DNase I-like"/>
    <property type="match status" value="1"/>
</dbReference>
<dbReference type="EC" id="3.1.11.2" evidence="9"/>
<dbReference type="GO" id="GO:0006284">
    <property type="term" value="P:base-excision repair"/>
    <property type="evidence" value="ECO:0007669"/>
    <property type="project" value="TreeGrafter"/>
</dbReference>
<comment type="similarity">
    <text evidence="1">Belongs to the DNA repair enzymes AP/ExoA family.</text>
</comment>
<dbReference type="GO" id="GO:0046872">
    <property type="term" value="F:metal ion binding"/>
    <property type="evidence" value="ECO:0007669"/>
    <property type="project" value="UniProtKB-KW"/>
</dbReference>
<dbReference type="Pfam" id="PF03372">
    <property type="entry name" value="Exo_endo_phos"/>
    <property type="match status" value="1"/>
</dbReference>
<dbReference type="GO" id="GO:0008311">
    <property type="term" value="F:double-stranded DNA 3'-5' DNA exonuclease activity"/>
    <property type="evidence" value="ECO:0007669"/>
    <property type="project" value="UniProtKB-EC"/>
</dbReference>
<feature type="site" description="Important for catalytic activity" evidence="7">
    <location>
        <position position="258"/>
    </location>
</feature>
<evidence type="ECO:0000256" key="1">
    <source>
        <dbReference type="ARBA" id="ARBA00007092"/>
    </source>
</evidence>
<dbReference type="NCBIfam" id="TIGR00195">
    <property type="entry name" value="exoDNase_III"/>
    <property type="match status" value="1"/>
</dbReference>
<evidence type="ECO:0000256" key="7">
    <source>
        <dbReference type="PIRSR" id="PIRSR604808-3"/>
    </source>
</evidence>
<dbReference type="PANTHER" id="PTHR22748:SF6">
    <property type="entry name" value="DNA-(APURINIC OR APYRIMIDINIC SITE) ENDONUCLEASE"/>
    <property type="match status" value="1"/>
</dbReference>
<reference evidence="9 10" key="1">
    <citation type="submission" date="2018-08" db="EMBL/GenBank/DDBJ databases">
        <title>A genome reference for cultivated species of the human gut microbiota.</title>
        <authorList>
            <person name="Zou Y."/>
            <person name="Xue W."/>
            <person name="Luo G."/>
        </authorList>
    </citation>
    <scope>NUCLEOTIDE SEQUENCE [LARGE SCALE GENOMIC DNA]</scope>
    <source>
        <strain evidence="9 10">AM27-46</strain>
    </source>
</reference>
<feature type="binding site" evidence="6">
    <location>
        <position position="284"/>
    </location>
    <ligand>
        <name>Mg(2+)</name>
        <dbReference type="ChEBI" id="CHEBI:18420"/>
        <label>1</label>
    </ligand>
</feature>
<dbReference type="GO" id="GO:0003906">
    <property type="term" value="F:DNA-(apurinic or apyrimidinic site) endonuclease activity"/>
    <property type="evidence" value="ECO:0007669"/>
    <property type="project" value="TreeGrafter"/>
</dbReference>
<feature type="binding site" evidence="6">
    <location>
        <position position="187"/>
    </location>
    <ligand>
        <name>Mg(2+)</name>
        <dbReference type="ChEBI" id="CHEBI:18420"/>
        <label>1</label>
    </ligand>
</feature>
<dbReference type="InterPro" id="IPR005135">
    <property type="entry name" value="Endo/exonuclease/phosphatase"/>
</dbReference>
<feature type="active site" description="Proton acceptor" evidence="5">
    <location>
        <position position="284"/>
    </location>
</feature>
<feature type="domain" description="Endonuclease/exonuclease/phosphatase" evidence="8">
    <location>
        <begin position="43"/>
        <end position="267"/>
    </location>
</feature>
<evidence type="ECO:0000313" key="10">
    <source>
        <dbReference type="Proteomes" id="UP000284640"/>
    </source>
</evidence>
<evidence type="ECO:0000256" key="4">
    <source>
        <dbReference type="ARBA" id="ARBA00022842"/>
    </source>
</evidence>
<keyword evidence="2 6" id="KW-0479">Metal-binding</keyword>
<dbReference type="InterPro" id="IPR036691">
    <property type="entry name" value="Endo/exonu/phosph_ase_sf"/>
</dbReference>
<evidence type="ECO:0000313" key="9">
    <source>
        <dbReference type="EMBL" id="RHE62180.1"/>
    </source>
</evidence>
<protein>
    <submittedName>
        <fullName evidence="9">Exodeoxyribonuclease III</fullName>
        <ecNumber evidence="9">3.1.11.2</ecNumber>
    </submittedName>
</protein>
<dbReference type="Gene3D" id="3.60.10.10">
    <property type="entry name" value="Endonuclease/exonuclease/phosphatase"/>
    <property type="match status" value="1"/>
</dbReference>
<feature type="binding site" evidence="6">
    <location>
        <position position="189"/>
    </location>
    <ligand>
        <name>Mg(2+)</name>
        <dbReference type="ChEBI" id="CHEBI:18420"/>
        <label>1</label>
    </ligand>
</feature>
<feature type="site" description="Transition state stabilizer" evidence="7">
    <location>
        <position position="189"/>
    </location>
</feature>
<feature type="site" description="Interaction with DNA substrate" evidence="7">
    <location>
        <position position="284"/>
    </location>
</feature>
<keyword evidence="6" id="KW-0464">Manganese</keyword>
<feature type="active site" description="Proton donor/acceptor" evidence="5">
    <location>
        <position position="187"/>
    </location>
</feature>
<organism evidence="9 10">
    <name type="scientific">Bacteroides uniformis</name>
    <dbReference type="NCBI Taxonomy" id="820"/>
    <lineage>
        <taxon>Bacteria</taxon>
        <taxon>Pseudomonadati</taxon>
        <taxon>Bacteroidota</taxon>
        <taxon>Bacteroidia</taxon>
        <taxon>Bacteroidales</taxon>
        <taxon>Bacteroidaceae</taxon>
        <taxon>Bacteroides</taxon>
    </lineage>
</organism>
<evidence type="ECO:0000259" key="8">
    <source>
        <dbReference type="Pfam" id="PF03372"/>
    </source>
</evidence>
<evidence type="ECO:0000256" key="2">
    <source>
        <dbReference type="ARBA" id="ARBA00022723"/>
    </source>
</evidence>
<sequence>MEYICTLCHCCGGHCAEYHAAGIRVDILNNSFLRNQISSMKIITYNVNGLRAAVTKGFPEVAGTRAAGCALFAGNKLQPEQYPAEALDALGYKHYLYSAQKKGYSGVAILSKQEPDHVEYGMGIEEYDNEGRFIRADFGDVSVVSVYHPSGTSGDERQAFKMVWLEKFQEYVLELERTRPKLILCGDYNICHEAIDIHDPIRNATNSGFLPEEREWMTRFLNAGFIDSFRWLHPDKQEYTWWSYRFNSRAKNKGWRIDYCMVSEPVRPMLKEARILGDVVHSDHCPMLLEITE</sequence>
<dbReference type="PANTHER" id="PTHR22748">
    <property type="entry name" value="AP ENDONUCLEASE"/>
    <property type="match status" value="1"/>
</dbReference>
<accession>A0A414JU26</accession>
<evidence type="ECO:0000256" key="5">
    <source>
        <dbReference type="PIRSR" id="PIRSR604808-1"/>
    </source>
</evidence>
<evidence type="ECO:0000256" key="6">
    <source>
        <dbReference type="PIRSR" id="PIRSR604808-2"/>
    </source>
</evidence>
<feature type="binding site" evidence="6">
    <location>
        <position position="283"/>
    </location>
    <ligand>
        <name>Mg(2+)</name>
        <dbReference type="ChEBI" id="CHEBI:18420"/>
        <label>1</label>
    </ligand>
</feature>
<comment type="caution">
    <text evidence="9">The sequence shown here is derived from an EMBL/GenBank/DDBJ whole genome shotgun (WGS) entry which is preliminary data.</text>
</comment>
<dbReference type="NCBIfam" id="TIGR00633">
    <property type="entry name" value="xth"/>
    <property type="match status" value="1"/>
</dbReference>
<dbReference type="AlphaFoldDB" id="A0A414JU26"/>
<name>A0A414JU26_BACUN</name>
<gene>
    <name evidence="9" type="primary">xth</name>
    <name evidence="9" type="ORF">DW729_02240</name>
</gene>
<dbReference type="FunFam" id="3.60.10.10:FF:000026">
    <property type="entry name" value="Exodeoxyribonuclease III"/>
    <property type="match status" value="1"/>
</dbReference>
<dbReference type="EMBL" id="QSKL01000001">
    <property type="protein sequence ID" value="RHE62180.1"/>
    <property type="molecule type" value="Genomic_DNA"/>
</dbReference>
<dbReference type="PROSITE" id="PS51435">
    <property type="entry name" value="AP_NUCLEASE_F1_4"/>
    <property type="match status" value="1"/>
</dbReference>
<keyword evidence="4 6" id="KW-0460">Magnesium</keyword>